<keyword evidence="2" id="KW-0472">Membrane</keyword>
<gene>
    <name evidence="3" type="ORF">P5673_009474</name>
</gene>
<dbReference type="SMART" id="SM00710">
    <property type="entry name" value="PbH1"/>
    <property type="match status" value="6"/>
</dbReference>
<dbReference type="Proteomes" id="UP001249851">
    <property type="component" value="Unassembled WGS sequence"/>
</dbReference>
<evidence type="ECO:0000256" key="2">
    <source>
        <dbReference type="SAM" id="Phobius"/>
    </source>
</evidence>
<accession>A0AAD9VA02</accession>
<feature type="transmembrane region" description="Helical" evidence="2">
    <location>
        <begin position="1343"/>
        <end position="1371"/>
    </location>
</feature>
<reference evidence="3" key="1">
    <citation type="journal article" date="2023" name="G3 (Bethesda)">
        <title>Whole genome assembly and annotation of the endangered Caribbean coral Acropora cervicornis.</title>
        <authorList>
            <person name="Selwyn J.D."/>
            <person name="Vollmer S.V."/>
        </authorList>
    </citation>
    <scope>NUCLEOTIDE SEQUENCE</scope>
    <source>
        <strain evidence="3">K2</strain>
    </source>
</reference>
<feature type="transmembrane region" description="Helical" evidence="2">
    <location>
        <begin position="1078"/>
        <end position="1100"/>
    </location>
</feature>
<dbReference type="PANTHER" id="PTHR11319">
    <property type="entry name" value="G PROTEIN-COUPLED RECEPTOR-RELATED"/>
    <property type="match status" value="1"/>
</dbReference>
<keyword evidence="2" id="KW-1133">Transmembrane helix</keyword>
<evidence type="ECO:0000256" key="1">
    <source>
        <dbReference type="SAM" id="MobiDB-lite"/>
    </source>
</evidence>
<dbReference type="PANTHER" id="PTHR11319:SF35">
    <property type="entry name" value="OUTER MEMBRANE PROTEIN PMPC-RELATED"/>
    <property type="match status" value="1"/>
</dbReference>
<feature type="transmembrane region" description="Helical" evidence="2">
    <location>
        <begin position="1431"/>
        <end position="1461"/>
    </location>
</feature>
<evidence type="ECO:0000313" key="4">
    <source>
        <dbReference type="Proteomes" id="UP001249851"/>
    </source>
</evidence>
<dbReference type="SUPFAM" id="SSF51126">
    <property type="entry name" value="Pectin lyase-like"/>
    <property type="match status" value="3"/>
</dbReference>
<name>A0AAD9VA02_ACRCE</name>
<comment type="caution">
    <text evidence="3">The sequence shown here is derived from an EMBL/GenBank/DDBJ whole genome shotgun (WGS) entry which is preliminary data.</text>
</comment>
<dbReference type="InterPro" id="IPR011050">
    <property type="entry name" value="Pectin_lyase_fold/virulence"/>
</dbReference>
<feature type="transmembrane region" description="Helical" evidence="2">
    <location>
        <begin position="1257"/>
        <end position="1278"/>
    </location>
</feature>
<reference evidence="3" key="2">
    <citation type="journal article" date="2023" name="Science">
        <title>Genomic signatures of disease resistance in endangered staghorn corals.</title>
        <authorList>
            <person name="Vollmer S.V."/>
            <person name="Selwyn J.D."/>
            <person name="Despard B.A."/>
            <person name="Roesel C.L."/>
        </authorList>
    </citation>
    <scope>NUCLEOTIDE SEQUENCE</scope>
    <source>
        <strain evidence="3">K2</strain>
    </source>
</reference>
<protein>
    <submittedName>
        <fullName evidence="3">Uncharacterized protein</fullName>
    </submittedName>
</protein>
<feature type="transmembrane region" description="Helical" evidence="2">
    <location>
        <begin position="1229"/>
        <end position="1250"/>
    </location>
</feature>
<proteinExistence type="predicted"/>
<organism evidence="3 4">
    <name type="scientific">Acropora cervicornis</name>
    <name type="common">Staghorn coral</name>
    <dbReference type="NCBI Taxonomy" id="6130"/>
    <lineage>
        <taxon>Eukaryota</taxon>
        <taxon>Metazoa</taxon>
        <taxon>Cnidaria</taxon>
        <taxon>Anthozoa</taxon>
        <taxon>Hexacorallia</taxon>
        <taxon>Scleractinia</taxon>
        <taxon>Astrocoeniina</taxon>
        <taxon>Acroporidae</taxon>
        <taxon>Acropora</taxon>
    </lineage>
</organism>
<keyword evidence="2" id="KW-0812">Transmembrane</keyword>
<feature type="transmembrane region" description="Helical" evidence="2">
    <location>
        <begin position="1009"/>
        <end position="1027"/>
    </location>
</feature>
<feature type="region of interest" description="Disordered" evidence="1">
    <location>
        <begin position="1472"/>
        <end position="1496"/>
    </location>
</feature>
<evidence type="ECO:0000313" key="3">
    <source>
        <dbReference type="EMBL" id="KAK2566793.1"/>
    </source>
</evidence>
<feature type="transmembrane region" description="Helical" evidence="2">
    <location>
        <begin position="1392"/>
        <end position="1411"/>
    </location>
</feature>
<keyword evidence="4" id="KW-1185">Reference proteome</keyword>
<dbReference type="EMBL" id="JARQWQ010000016">
    <property type="protein sequence ID" value="KAK2566793.1"/>
    <property type="molecule type" value="Genomic_DNA"/>
</dbReference>
<feature type="transmembrane region" description="Helical" evidence="2">
    <location>
        <begin position="1137"/>
        <end position="1156"/>
    </location>
</feature>
<sequence>MDNQSSLRKNVDNKLSSRRKFVDGPVIKTFSAPPLVAFTDADCSLRFVEPSCSDEKQSVSPSPQQILLTAYVYQEGVRGEDCDSLFRSPTNYCILAFAGEVFVSRFHGSETINCGLQKSRPCKFLHRAVAHSQAGDIINIDGTGTTRDPYPCESTTMEFQAAGLSLRSYKNRATIACQKHILGFSCVRKNNSPIAIALEGITFLGTGLRLVDCALRLKNVYFFNSFFDALSINFALRMQRKIELIGCLFKMNEAKGVTINGDEVQIEIKNTTFENNKIQNKYHALLDVSGQSPQSEITVNLTDINAVNNTCAGKACFVLGSGNNSGLLTLSMETGNFEKNHARESVLYIRGNSNIELKSVLFSENNGRAINIAGGNFVGFKLIAGNFVRNNILKVKAAGEGGAILVSGFKQGALVFISRSNFTSNRGRDGGAFAILDIVSKTVSVNIERCSFVDNRAQGSGGAVTIGTKHSWQIGGFVTIQNSNFSGNKLNQGGELDKETATRDSGGGGALALYVQYMANFTLINNSFVDNIAKYRSSGAVRANFFTLLSETVIQCCEFLRNKGSGYSGTFELISTANKFSAHPRRVSIRNSTFKENKAIGIAFQDVHLYHGYVTMSFCKFEGNSAGGIFLAVPSKQCDLRVENSALIDNKYFEFNVSINNCNGGNLTVTNTSITRNNCTTKNGMFRVFLNFMNSLVLQSSQLVDNFCFSGVVQVYVPETGNPASPVRTGVFLNDTVFRGNSGVMKTSLEIWEVAGVVIHNCTFVDNFGGLDGSHLRVHLSYSALYVKQTVFKQTEKSQVLYVSKEKPYSGFLTVTNYGDVYMQDTSFICDTFSWEGKVLIFVKSAGKVDLKNSVKIQAPEGTKLYFHNFTHLEDIKEAYWITSFSMSYYPCPIGYYSIRRGKSTGFAIREQMKCRTCPMGANCSTTLSARPNFWGYPISGQGQVRFKLCPQGYCCPTVNQTCRYRNESYRDSGCQGNRTGFLCGRCKKGFSETLFHNRCHPIKDCKDYWYLPLVFICALLFALYLIQKPPLFQRLMRNLTWFLPNKKGKFEFQAFDTEETKDTTGPSTTASYGFLKILFYFYQIAGLLTASSYGVSGVLSKTIVLPLVSLLDFKLYAESDWDICPFPGMTPLSKTVSQLAVTMVIHVSIVLIYWLHTVINVLQKRSPVLPDSAPYLAATLETLLLGYSAVLGTTVKLLDCTTIQQQWRWYYNAEVKCMQWWQKAAEEVYVLHLIPFVITLFIGSIRLYRRQILAKLFLLACFFPLPFLFILSFFHLLRKVLRKSQEIESKRSELQGSTKYSSICSLESSVFKVLSAPFCDTTTIENSSCKVYWESILIGRRFALISIGSFVTHALLRSVVLAVLCLIFLLHHLSNNPFANFYANLAETVSLASLVVIAILNVGMASFYSAGAPPQGILYEHVQSFRLTEAIILSVVPFFFVAFMFLSLASQVVRAALFVFQMARRRLGKSKISNSKTKNSNHHSDSKEPLLSPMY</sequence>
<dbReference type="InterPro" id="IPR006626">
    <property type="entry name" value="PbH1"/>
</dbReference>